<dbReference type="InterPro" id="IPR023213">
    <property type="entry name" value="CAT-like_dom_sf"/>
</dbReference>
<dbReference type="Gene3D" id="1.10.1200.10">
    <property type="entry name" value="ACP-like"/>
    <property type="match status" value="1"/>
</dbReference>
<dbReference type="InterPro" id="IPR006162">
    <property type="entry name" value="Ppantetheine_attach_site"/>
</dbReference>
<dbReference type="Pfam" id="PF00668">
    <property type="entry name" value="Condensation"/>
    <property type="match status" value="1"/>
</dbReference>
<keyword evidence="2" id="KW-0596">Phosphopantetheine</keyword>
<dbReference type="SUPFAM" id="SSF47336">
    <property type="entry name" value="ACP-like"/>
    <property type="match status" value="1"/>
</dbReference>
<feature type="non-terminal residue" evidence="5">
    <location>
        <position position="1"/>
    </location>
</feature>
<dbReference type="AlphaFoldDB" id="S6TZJ5"/>
<comment type="caution">
    <text evidence="5">The sequence shown here is derived from an EMBL/GenBank/DDBJ whole genome shotgun (WGS) entry which is preliminary data.</text>
</comment>
<name>S6TZJ5_PSESF</name>
<dbReference type="GO" id="GO:0005737">
    <property type="term" value="C:cytoplasm"/>
    <property type="evidence" value="ECO:0007669"/>
    <property type="project" value="TreeGrafter"/>
</dbReference>
<dbReference type="Gene3D" id="3.30.559.30">
    <property type="entry name" value="Nonribosomal peptide synthetase, condensation domain"/>
    <property type="match status" value="1"/>
</dbReference>
<evidence type="ECO:0000256" key="3">
    <source>
        <dbReference type="ARBA" id="ARBA00022553"/>
    </source>
</evidence>
<feature type="domain" description="Carrier" evidence="4">
    <location>
        <begin position="1"/>
        <end position="46"/>
    </location>
</feature>
<evidence type="ECO:0000313" key="5">
    <source>
        <dbReference type="EMBL" id="EPN31525.1"/>
    </source>
</evidence>
<comment type="cofactor">
    <cofactor evidence="1">
        <name>pantetheine 4'-phosphate</name>
        <dbReference type="ChEBI" id="CHEBI:47942"/>
    </cofactor>
</comment>
<evidence type="ECO:0000256" key="2">
    <source>
        <dbReference type="ARBA" id="ARBA00022450"/>
    </source>
</evidence>
<dbReference type="InterPro" id="IPR036736">
    <property type="entry name" value="ACP-like_sf"/>
</dbReference>
<dbReference type="PROSITE" id="PS50075">
    <property type="entry name" value="CARRIER"/>
    <property type="match status" value="1"/>
</dbReference>
<dbReference type="GO" id="GO:0031177">
    <property type="term" value="F:phosphopantetheine binding"/>
    <property type="evidence" value="ECO:0007669"/>
    <property type="project" value="TreeGrafter"/>
</dbReference>
<dbReference type="Pfam" id="PF00550">
    <property type="entry name" value="PP-binding"/>
    <property type="match status" value="1"/>
</dbReference>
<protein>
    <submittedName>
        <fullName evidence="5">Non-ribosomal peptide synthetase SyfA</fullName>
    </submittedName>
</protein>
<organism evidence="5 6">
    <name type="scientific">Pseudomonas syringae pv. actinidiae ICMP 18807</name>
    <dbReference type="NCBI Taxonomy" id="1194404"/>
    <lineage>
        <taxon>Bacteria</taxon>
        <taxon>Pseudomonadati</taxon>
        <taxon>Pseudomonadota</taxon>
        <taxon>Gammaproteobacteria</taxon>
        <taxon>Pseudomonadales</taxon>
        <taxon>Pseudomonadaceae</taxon>
        <taxon>Pseudomonas</taxon>
        <taxon>Pseudomonas syringae</taxon>
    </lineage>
</organism>
<sequence>FELGGHSLLAVKLVEQLRKSGLQADVHVLFNQPTLAALAACNAAASNTQAFQVPGNRVPPGCTRITADMLSLVTLEQVAIDRIVASVPGGAANVQEIYPLAALQEGILYHHLTAEQGDPYLLQWRLAFDSLERLHIWAAALQQVIDRHDILRTSVVWEGLESPQQVVWRRAELMLQAVDFEAEDSQISVVDRLQRRYDARSHRLDLAQAPLMRLVHAHDSSSGETVAILLFHHLVLDNTAMEVVSREMQALLSAQHSALKTPVPYRNYVAQVNLRNDDARHTAFFSEMLSDVEEPTLPFGIHDVP</sequence>
<dbReference type="InterPro" id="IPR009081">
    <property type="entry name" value="PP-bd_ACP"/>
</dbReference>
<dbReference type="EMBL" id="AOKG01002568">
    <property type="protein sequence ID" value="EPN31525.1"/>
    <property type="molecule type" value="Genomic_DNA"/>
</dbReference>
<evidence type="ECO:0000259" key="4">
    <source>
        <dbReference type="PROSITE" id="PS50075"/>
    </source>
</evidence>
<dbReference type="PANTHER" id="PTHR45527:SF1">
    <property type="entry name" value="FATTY ACID SYNTHASE"/>
    <property type="match status" value="1"/>
</dbReference>
<accession>S6TZJ5</accession>
<dbReference type="PROSITE" id="PS00012">
    <property type="entry name" value="PHOSPHOPANTETHEINE"/>
    <property type="match status" value="1"/>
</dbReference>
<dbReference type="GO" id="GO:0003824">
    <property type="term" value="F:catalytic activity"/>
    <property type="evidence" value="ECO:0007669"/>
    <property type="project" value="InterPro"/>
</dbReference>
<gene>
    <name evidence="5" type="ORF">A244_37768</name>
</gene>
<dbReference type="GO" id="GO:0043041">
    <property type="term" value="P:amino acid activation for nonribosomal peptide biosynthetic process"/>
    <property type="evidence" value="ECO:0007669"/>
    <property type="project" value="TreeGrafter"/>
</dbReference>
<dbReference type="PATRIC" id="fig|1194404.4.peg.7756"/>
<feature type="non-terminal residue" evidence="5">
    <location>
        <position position="305"/>
    </location>
</feature>
<keyword evidence="3" id="KW-0597">Phosphoprotein</keyword>
<evidence type="ECO:0000313" key="6">
    <source>
        <dbReference type="Proteomes" id="UP000015729"/>
    </source>
</evidence>
<dbReference type="InterPro" id="IPR001242">
    <property type="entry name" value="Condensation_dom"/>
</dbReference>
<proteinExistence type="predicted"/>
<evidence type="ECO:0000256" key="1">
    <source>
        <dbReference type="ARBA" id="ARBA00001957"/>
    </source>
</evidence>
<dbReference type="GO" id="GO:0044550">
    <property type="term" value="P:secondary metabolite biosynthetic process"/>
    <property type="evidence" value="ECO:0007669"/>
    <property type="project" value="TreeGrafter"/>
</dbReference>
<dbReference type="Gene3D" id="3.30.559.10">
    <property type="entry name" value="Chloramphenicol acetyltransferase-like domain"/>
    <property type="match status" value="1"/>
</dbReference>
<dbReference type="SUPFAM" id="SSF52777">
    <property type="entry name" value="CoA-dependent acyltransferases"/>
    <property type="match status" value="1"/>
</dbReference>
<reference evidence="5 6" key="1">
    <citation type="journal article" date="2013" name="PLoS Pathog.">
        <title>Genomic analysis of the Kiwifruit pathogen Pseudomonas syringae pv. actinidiae provides insight into the origins of an emergent plant disease.</title>
        <authorList>
            <person name="McCann H.C."/>
            <person name="Rikkerink E.H."/>
            <person name="Bertels F."/>
            <person name="Fiers M."/>
            <person name="Lu A."/>
            <person name="Rees-George J."/>
            <person name="Andersen M.T."/>
            <person name="Gleave A.P."/>
            <person name="Haubold B."/>
            <person name="Wohlers M.W."/>
            <person name="Guttman D.S."/>
            <person name="Wang P.W."/>
            <person name="Straub C."/>
            <person name="Vanneste J.L."/>
            <person name="Rainey P.B."/>
            <person name="Templeton M.D."/>
        </authorList>
    </citation>
    <scope>NUCLEOTIDE SEQUENCE [LARGE SCALE GENOMIC DNA]</scope>
    <source>
        <strain evidence="5 6">ICMP 18807</strain>
    </source>
</reference>
<dbReference type="PANTHER" id="PTHR45527">
    <property type="entry name" value="NONRIBOSOMAL PEPTIDE SYNTHETASE"/>
    <property type="match status" value="1"/>
</dbReference>
<dbReference type="Proteomes" id="UP000015729">
    <property type="component" value="Unassembled WGS sequence"/>
</dbReference>